<gene>
    <name evidence="7" type="primary">NAG1_29</name>
    <name evidence="7" type="ORF">K7432_018323</name>
</gene>
<dbReference type="GO" id="GO:0004563">
    <property type="term" value="F:beta-N-acetylhexosaminidase activity"/>
    <property type="evidence" value="ECO:0007669"/>
    <property type="project" value="UniProtKB-EC"/>
</dbReference>
<dbReference type="InterPro" id="IPR015883">
    <property type="entry name" value="Glyco_hydro_20_cat"/>
</dbReference>
<evidence type="ECO:0000313" key="7">
    <source>
        <dbReference type="EMBL" id="KAK9659895.1"/>
    </source>
</evidence>
<keyword evidence="7" id="KW-0413">Isomerase</keyword>
<name>A0ABR2VJ82_9FUNG</name>
<proteinExistence type="inferred from homology"/>
<comment type="caution">
    <text evidence="7">The sequence shown here is derived from an EMBL/GenBank/DDBJ whole genome shotgun (WGS) entry which is preliminary data.</text>
</comment>
<dbReference type="EMBL" id="JASJQH010012562">
    <property type="protein sequence ID" value="KAK9659895.1"/>
    <property type="molecule type" value="Genomic_DNA"/>
</dbReference>
<dbReference type="Gene3D" id="3.20.20.80">
    <property type="entry name" value="Glycosidases"/>
    <property type="match status" value="1"/>
</dbReference>
<reference evidence="7 8" key="1">
    <citation type="submission" date="2023-04" db="EMBL/GenBank/DDBJ databases">
        <title>Genome of Basidiobolus ranarum AG-B5.</title>
        <authorList>
            <person name="Stajich J.E."/>
            <person name="Carter-House D."/>
            <person name="Gryganskyi A."/>
        </authorList>
    </citation>
    <scope>NUCLEOTIDE SEQUENCE [LARGE SCALE GENOMIC DNA]</scope>
    <source>
        <strain evidence="7 8">AG-B5</strain>
    </source>
</reference>
<evidence type="ECO:0000256" key="5">
    <source>
        <dbReference type="ARBA" id="ARBA00022801"/>
    </source>
</evidence>
<keyword evidence="4" id="KW-0732">Signal</keyword>
<keyword evidence="5 7" id="KW-0378">Hydrolase</keyword>
<dbReference type="GO" id="GO:0016853">
    <property type="term" value="F:isomerase activity"/>
    <property type="evidence" value="ECO:0007669"/>
    <property type="project" value="UniProtKB-KW"/>
</dbReference>
<keyword evidence="8" id="KW-1185">Reference proteome</keyword>
<evidence type="ECO:0000256" key="4">
    <source>
        <dbReference type="ARBA" id="ARBA00022729"/>
    </source>
</evidence>
<evidence type="ECO:0000313" key="8">
    <source>
        <dbReference type="Proteomes" id="UP001479436"/>
    </source>
</evidence>
<evidence type="ECO:0000259" key="6">
    <source>
        <dbReference type="Pfam" id="PF00728"/>
    </source>
</evidence>
<dbReference type="SUPFAM" id="SSF51445">
    <property type="entry name" value="(Trans)glycosidases"/>
    <property type="match status" value="1"/>
</dbReference>
<comment type="similarity">
    <text evidence="2">Belongs to the glycosyl hydrolase 20 family.</text>
</comment>
<dbReference type="CDD" id="cd06562">
    <property type="entry name" value="GH20_HexA_HexB-like"/>
    <property type="match status" value="1"/>
</dbReference>
<organism evidence="7 8">
    <name type="scientific">Basidiobolus ranarum</name>
    <dbReference type="NCBI Taxonomy" id="34480"/>
    <lineage>
        <taxon>Eukaryota</taxon>
        <taxon>Fungi</taxon>
        <taxon>Fungi incertae sedis</taxon>
        <taxon>Zoopagomycota</taxon>
        <taxon>Entomophthoromycotina</taxon>
        <taxon>Basidiobolomycetes</taxon>
        <taxon>Basidiobolales</taxon>
        <taxon>Basidiobolaceae</taxon>
        <taxon>Basidiobolus</taxon>
    </lineage>
</organism>
<dbReference type="PANTHER" id="PTHR22600:SF26">
    <property type="entry name" value="BETA-N-ACETYLHEXOSAMINIDASE"/>
    <property type="match status" value="1"/>
</dbReference>
<accession>A0ABR2VJ82</accession>
<dbReference type="Proteomes" id="UP001479436">
    <property type="component" value="Unassembled WGS sequence"/>
</dbReference>
<feature type="domain" description="Glycoside hydrolase family 20 catalytic" evidence="6">
    <location>
        <begin position="12"/>
        <end position="344"/>
    </location>
</feature>
<protein>
    <recommendedName>
        <fullName evidence="3">beta-N-acetylhexosaminidase</fullName>
        <ecNumber evidence="3">3.2.1.52</ecNumber>
    </recommendedName>
</protein>
<dbReference type="InterPro" id="IPR025705">
    <property type="entry name" value="Beta_hexosaminidase_sua/sub"/>
</dbReference>
<dbReference type="Pfam" id="PF00728">
    <property type="entry name" value="Glyco_hydro_20"/>
    <property type="match status" value="1"/>
</dbReference>
<dbReference type="PANTHER" id="PTHR22600">
    <property type="entry name" value="BETA-HEXOSAMINIDASE"/>
    <property type="match status" value="1"/>
</dbReference>
<sequence length="358" mass="41233">MAPVKIADKPAFPHRGLMIDTSRNFLSIKDIKRTLDGMSYNKLNVLHWHIIDQHSFPLMTKTYPELAIKGAYTQKWIYEEDDVREVVRYAKDRGIRVIPEFDIPGHAYTWGLAMPDIVTCMNMQPDWDVYAAEPTSGQLDIINPKTDEVIQNFLKEVTQWFDDDFVHIGGDEVNFKCWEVTPGYPEYLEKHNKTMEDIFSEFVIKSHDWVRDNNKTPITWQEALTSHNITMKKDVAVQVWLGAEDAVKVARAGHRVISSSYERWYLDCGHGGWISDNEGESWCDPTKSWQKAYNYDITANMTAEEAKLVIGGEAPAWAEQIDKVNIDRTLWPRGAAVAEVLWSDIKLEDGTYRKTEPV</sequence>
<dbReference type="InterPro" id="IPR017853">
    <property type="entry name" value="GH"/>
</dbReference>
<evidence type="ECO:0000256" key="1">
    <source>
        <dbReference type="ARBA" id="ARBA00001231"/>
    </source>
</evidence>
<dbReference type="EC" id="3.2.1.52" evidence="3"/>
<comment type="catalytic activity">
    <reaction evidence="1">
        <text>Hydrolysis of terminal non-reducing N-acetyl-D-hexosamine residues in N-acetyl-beta-D-hexosaminides.</text>
        <dbReference type="EC" id="3.2.1.52"/>
    </reaction>
</comment>
<evidence type="ECO:0000256" key="2">
    <source>
        <dbReference type="ARBA" id="ARBA00006285"/>
    </source>
</evidence>
<dbReference type="PRINTS" id="PR00738">
    <property type="entry name" value="GLHYDRLASE20"/>
</dbReference>
<keyword evidence="7" id="KW-0326">Glycosidase</keyword>
<evidence type="ECO:0000256" key="3">
    <source>
        <dbReference type="ARBA" id="ARBA00012663"/>
    </source>
</evidence>